<comment type="caution">
    <text evidence="4">The sequence shown here is derived from an EMBL/GenBank/DDBJ whole genome shotgun (WGS) entry which is preliminary data.</text>
</comment>
<dbReference type="OrthoDB" id="5835829at2759"/>
<dbReference type="AlphaFoldDB" id="A0A835DA10"/>
<dbReference type="GO" id="GO:1901137">
    <property type="term" value="P:carbohydrate derivative biosynthetic process"/>
    <property type="evidence" value="ECO:0007669"/>
    <property type="project" value="UniProtKB-ARBA"/>
</dbReference>
<evidence type="ECO:0000313" key="4">
    <source>
        <dbReference type="EMBL" id="KAF8396483.1"/>
    </source>
</evidence>
<proteinExistence type="inferred from homology"/>
<evidence type="ECO:0000313" key="5">
    <source>
        <dbReference type="Proteomes" id="UP000655225"/>
    </source>
</evidence>
<keyword evidence="2 3" id="KW-0808">Transferase</keyword>
<reference evidence="4 5" key="1">
    <citation type="submission" date="2020-04" db="EMBL/GenBank/DDBJ databases">
        <title>Plant Genome Project.</title>
        <authorList>
            <person name="Zhang R.-G."/>
        </authorList>
    </citation>
    <scope>NUCLEOTIDE SEQUENCE [LARGE SCALE GENOMIC DNA]</scope>
    <source>
        <strain evidence="4">YNK0</strain>
        <tissue evidence="4">Leaf</tissue>
    </source>
</reference>
<dbReference type="InterPro" id="IPR002213">
    <property type="entry name" value="UDP_glucos_trans"/>
</dbReference>
<dbReference type="GO" id="GO:0008194">
    <property type="term" value="F:UDP-glycosyltransferase activity"/>
    <property type="evidence" value="ECO:0007669"/>
    <property type="project" value="InterPro"/>
</dbReference>
<name>A0A835DA10_TETSI</name>
<evidence type="ECO:0000256" key="3">
    <source>
        <dbReference type="RuleBase" id="RU003718"/>
    </source>
</evidence>
<sequence>MSEPTISTLLKLLNPNLLIYDLFQPWAPTLASAHNIPAILFYTTGAASFCFGHYHLKNPGVEFQFPSIHLEEQYRGNNINRVQQSPADENDNMGDWFLKCTQKSSNIILIKTCREIEAKFIDYLSVLTEKKIVPVGVLVQDPIDENNHECFLTHEEMEEIAHGLELSSINFIWAVKFPMGEKIRIDEVLPQGFLDRVGDRGMVVEGWAPQTKILEHSSIGGFMSHCGWSSVVEGIRYGVPIIAMPLHGDQPLNAKFTAEIGIGVEVKREKDGRIERREVAKVIREVIVGKKGEEVRRKAKEMSEKIGKKGQEEIDVVVEELMQLCKKSEG</sequence>
<dbReference type="PANTHER" id="PTHR48044">
    <property type="entry name" value="GLYCOSYLTRANSFERASE"/>
    <property type="match status" value="1"/>
</dbReference>
<dbReference type="EMBL" id="JABCRI010000012">
    <property type="protein sequence ID" value="KAF8396483.1"/>
    <property type="molecule type" value="Genomic_DNA"/>
</dbReference>
<comment type="similarity">
    <text evidence="1 3">Belongs to the UDP-glycosyltransferase family.</text>
</comment>
<dbReference type="PROSITE" id="PS00375">
    <property type="entry name" value="UDPGT"/>
    <property type="match status" value="1"/>
</dbReference>
<dbReference type="FunFam" id="3.40.50.2000:FF:000060">
    <property type="entry name" value="Glycosyltransferase"/>
    <property type="match status" value="1"/>
</dbReference>
<dbReference type="Proteomes" id="UP000655225">
    <property type="component" value="Unassembled WGS sequence"/>
</dbReference>
<dbReference type="SUPFAM" id="SSF53756">
    <property type="entry name" value="UDP-Glycosyltransferase/glycogen phosphorylase"/>
    <property type="match status" value="1"/>
</dbReference>
<protein>
    <submittedName>
        <fullName evidence="4">Uncharacterized protein</fullName>
    </submittedName>
</protein>
<keyword evidence="5" id="KW-1185">Reference proteome</keyword>
<dbReference type="CDD" id="cd03784">
    <property type="entry name" value="GT1_Gtf-like"/>
    <property type="match status" value="1"/>
</dbReference>
<organism evidence="4 5">
    <name type="scientific">Tetracentron sinense</name>
    <name type="common">Spur-leaf</name>
    <dbReference type="NCBI Taxonomy" id="13715"/>
    <lineage>
        <taxon>Eukaryota</taxon>
        <taxon>Viridiplantae</taxon>
        <taxon>Streptophyta</taxon>
        <taxon>Embryophyta</taxon>
        <taxon>Tracheophyta</taxon>
        <taxon>Spermatophyta</taxon>
        <taxon>Magnoliopsida</taxon>
        <taxon>Trochodendrales</taxon>
        <taxon>Trochodendraceae</taxon>
        <taxon>Tetracentron</taxon>
    </lineage>
</organism>
<accession>A0A835DA10</accession>
<dbReference type="Gene3D" id="3.40.50.2000">
    <property type="entry name" value="Glycogen Phosphorylase B"/>
    <property type="match status" value="2"/>
</dbReference>
<evidence type="ECO:0000256" key="1">
    <source>
        <dbReference type="ARBA" id="ARBA00009995"/>
    </source>
</evidence>
<dbReference type="PANTHER" id="PTHR48044:SF9">
    <property type="entry name" value="UDP-GLYCOSYLTRANSFERASE SUPERFAMILY PROTEIN"/>
    <property type="match status" value="1"/>
</dbReference>
<dbReference type="OMA" id="FLTHEEM"/>
<dbReference type="Pfam" id="PF00201">
    <property type="entry name" value="UDPGT"/>
    <property type="match status" value="1"/>
</dbReference>
<keyword evidence="3" id="KW-0328">Glycosyltransferase</keyword>
<dbReference type="InterPro" id="IPR035595">
    <property type="entry name" value="UDP_glycos_trans_CS"/>
</dbReference>
<gene>
    <name evidence="4" type="ORF">HHK36_018106</name>
</gene>
<evidence type="ECO:0000256" key="2">
    <source>
        <dbReference type="ARBA" id="ARBA00022679"/>
    </source>
</evidence>